<dbReference type="GO" id="GO:0003700">
    <property type="term" value="F:DNA-binding transcription factor activity"/>
    <property type="evidence" value="ECO:0007669"/>
    <property type="project" value="InterPro"/>
</dbReference>
<dbReference type="Pfam" id="PF00126">
    <property type="entry name" value="HTH_1"/>
    <property type="match status" value="1"/>
</dbReference>
<dbReference type="FunFam" id="1.10.10.10:FF:000001">
    <property type="entry name" value="LysR family transcriptional regulator"/>
    <property type="match status" value="1"/>
</dbReference>
<dbReference type="PROSITE" id="PS50931">
    <property type="entry name" value="HTH_LYSR"/>
    <property type="match status" value="1"/>
</dbReference>
<evidence type="ECO:0000256" key="2">
    <source>
        <dbReference type="ARBA" id="ARBA00023015"/>
    </source>
</evidence>
<dbReference type="InterPro" id="IPR000847">
    <property type="entry name" value="LysR_HTH_N"/>
</dbReference>
<dbReference type="PRINTS" id="PR00039">
    <property type="entry name" value="HTHLYSR"/>
</dbReference>
<dbReference type="GO" id="GO:0003677">
    <property type="term" value="F:DNA binding"/>
    <property type="evidence" value="ECO:0007669"/>
    <property type="project" value="UniProtKB-KW"/>
</dbReference>
<evidence type="ECO:0000256" key="3">
    <source>
        <dbReference type="ARBA" id="ARBA00023125"/>
    </source>
</evidence>
<dbReference type="EMBL" id="JAPKIY010000003">
    <property type="protein sequence ID" value="MDS0896713.1"/>
    <property type="molecule type" value="Genomic_DNA"/>
</dbReference>
<dbReference type="InterPro" id="IPR005119">
    <property type="entry name" value="LysR_subst-bd"/>
</dbReference>
<protein>
    <submittedName>
        <fullName evidence="6">LysR family transcriptional regulator</fullName>
    </submittedName>
</protein>
<dbReference type="Proteomes" id="UP001182247">
    <property type="component" value="Unassembled WGS sequence"/>
</dbReference>
<keyword evidence="2" id="KW-0805">Transcription regulation</keyword>
<dbReference type="InterPro" id="IPR058163">
    <property type="entry name" value="LysR-type_TF_proteobact-type"/>
</dbReference>
<comment type="caution">
    <text evidence="6">The sequence shown here is derived from an EMBL/GenBank/DDBJ whole genome shotgun (WGS) entry which is preliminary data.</text>
</comment>
<keyword evidence="3" id="KW-0238">DNA-binding</keyword>
<dbReference type="SUPFAM" id="SSF46785">
    <property type="entry name" value="Winged helix' DNA-binding domain"/>
    <property type="match status" value="1"/>
</dbReference>
<dbReference type="Gene3D" id="3.40.190.290">
    <property type="match status" value="1"/>
</dbReference>
<dbReference type="RefSeq" id="WP_048822457.1">
    <property type="nucleotide sequence ID" value="NZ_BFCJ01000110.1"/>
</dbReference>
<dbReference type="Pfam" id="PF03466">
    <property type="entry name" value="LysR_substrate"/>
    <property type="match status" value="1"/>
</dbReference>
<dbReference type="InterPro" id="IPR036388">
    <property type="entry name" value="WH-like_DNA-bd_sf"/>
</dbReference>
<dbReference type="PANTHER" id="PTHR30537">
    <property type="entry name" value="HTH-TYPE TRANSCRIPTIONAL REGULATOR"/>
    <property type="match status" value="1"/>
</dbReference>
<dbReference type="SUPFAM" id="SSF53850">
    <property type="entry name" value="Periplasmic binding protein-like II"/>
    <property type="match status" value="1"/>
</dbReference>
<proteinExistence type="inferred from homology"/>
<accession>A0AAE4JNQ6</accession>
<dbReference type="PANTHER" id="PTHR30537:SF5">
    <property type="entry name" value="HTH-TYPE TRANSCRIPTIONAL ACTIVATOR TTDR-RELATED"/>
    <property type="match status" value="1"/>
</dbReference>
<evidence type="ECO:0000259" key="5">
    <source>
        <dbReference type="PROSITE" id="PS50931"/>
    </source>
</evidence>
<reference evidence="6" key="1">
    <citation type="submission" date="2023-02" db="EMBL/GenBank/DDBJ databases">
        <title>Detection, antimicrobial susceptibility and genomic characterization of NDM-producing species of Morganellaceae, Yersiniaceae, and Enterobacteriaceae other than Klebsiella.</title>
        <authorList>
            <person name="Camargo C.H."/>
            <person name="Sacchi C.T."/>
            <person name="Campos K.R."/>
        </authorList>
    </citation>
    <scope>NUCLEOTIDE SEQUENCE</scope>
    <source>
        <strain evidence="6">1189_21</strain>
    </source>
</reference>
<dbReference type="Gene3D" id="1.10.10.10">
    <property type="entry name" value="Winged helix-like DNA-binding domain superfamily/Winged helix DNA-binding domain"/>
    <property type="match status" value="1"/>
</dbReference>
<dbReference type="InterPro" id="IPR036390">
    <property type="entry name" value="WH_DNA-bd_sf"/>
</dbReference>
<name>A0AAE4JNQ6_MORMO</name>
<evidence type="ECO:0000256" key="1">
    <source>
        <dbReference type="ARBA" id="ARBA00009437"/>
    </source>
</evidence>
<evidence type="ECO:0000313" key="7">
    <source>
        <dbReference type="Proteomes" id="UP001182247"/>
    </source>
</evidence>
<gene>
    <name evidence="6" type="ORF">OSC06_01925</name>
</gene>
<sequence>MIFITENDYDEIINHHCDKSLMQKTDSFSGITAFVAAAQHGSFTAAADKLGITKSAAGKRISQLEAALGVSLFQRGNRRITLTPAGEKYLARCLSALAILGEAEDEISEQQTTLSGRQLTTQTSVLCAAPGYLTRAGTPADTGELMQHRCITGFRRDKPFYWSLYCDGQLLRIIPPPFYELADGDAMLAAVLGGHGIAQLPLWMIGDYLADGSLCRVLPVTAHRPRYIFSGRRRRSYRSEPVA</sequence>
<comment type="similarity">
    <text evidence="1">Belongs to the LysR transcriptional regulatory family.</text>
</comment>
<feature type="domain" description="HTH lysR-type" evidence="5">
    <location>
        <begin position="26"/>
        <end position="83"/>
    </location>
</feature>
<evidence type="ECO:0000256" key="4">
    <source>
        <dbReference type="ARBA" id="ARBA00023163"/>
    </source>
</evidence>
<dbReference type="AlphaFoldDB" id="A0AAE4JNQ6"/>
<keyword evidence="4" id="KW-0804">Transcription</keyword>
<evidence type="ECO:0000313" key="6">
    <source>
        <dbReference type="EMBL" id="MDS0896713.1"/>
    </source>
</evidence>
<organism evidence="6 7">
    <name type="scientific">Morganella morganii</name>
    <name type="common">Proteus morganii</name>
    <dbReference type="NCBI Taxonomy" id="582"/>
    <lineage>
        <taxon>Bacteria</taxon>
        <taxon>Pseudomonadati</taxon>
        <taxon>Pseudomonadota</taxon>
        <taxon>Gammaproteobacteria</taxon>
        <taxon>Enterobacterales</taxon>
        <taxon>Morganellaceae</taxon>
        <taxon>Morganella</taxon>
    </lineage>
</organism>